<dbReference type="CDD" id="cd20335">
    <property type="entry name" value="BRcat_RBR"/>
    <property type="match status" value="1"/>
</dbReference>
<dbReference type="EMBL" id="KZ613740">
    <property type="protein sequence ID" value="PMD67673.1"/>
    <property type="molecule type" value="Genomic_DNA"/>
</dbReference>
<comment type="pathway">
    <text evidence="1">Protein modification; protein ubiquitination.</text>
</comment>
<evidence type="ECO:0000259" key="9">
    <source>
        <dbReference type="PROSITE" id="PS50103"/>
    </source>
</evidence>
<dbReference type="GO" id="GO:0008270">
    <property type="term" value="F:zinc ion binding"/>
    <property type="evidence" value="ECO:0007669"/>
    <property type="project" value="UniProtKB-KW"/>
</dbReference>
<dbReference type="InterPro" id="IPR013087">
    <property type="entry name" value="Znf_C2H2_type"/>
</dbReference>
<dbReference type="Pfam" id="PF22191">
    <property type="entry name" value="IBR_1"/>
    <property type="match status" value="1"/>
</dbReference>
<evidence type="ECO:0000256" key="1">
    <source>
        <dbReference type="ARBA" id="ARBA00004906"/>
    </source>
</evidence>
<dbReference type="PANTHER" id="PTHR22770:SF13">
    <property type="entry name" value="RING-TYPE DOMAIN-CONTAINING PROTEIN"/>
    <property type="match status" value="1"/>
</dbReference>
<evidence type="ECO:0000259" key="10">
    <source>
        <dbReference type="PROSITE" id="PS51873"/>
    </source>
</evidence>
<dbReference type="RefSeq" id="XP_024744577.1">
    <property type="nucleotide sequence ID" value="XM_024877659.1"/>
</dbReference>
<keyword evidence="6" id="KW-0833">Ubl conjugation pathway</keyword>
<dbReference type="SUPFAM" id="SSF90229">
    <property type="entry name" value="CCCH zinc finger"/>
    <property type="match status" value="1"/>
</dbReference>
<protein>
    <submittedName>
        <fullName evidence="11">Uncharacterized protein</fullName>
    </submittedName>
</protein>
<dbReference type="GeneID" id="36585736"/>
<reference evidence="11 12" key="1">
    <citation type="submission" date="2016-04" db="EMBL/GenBank/DDBJ databases">
        <title>A degradative enzymes factory behind the ericoid mycorrhizal symbiosis.</title>
        <authorList>
            <consortium name="DOE Joint Genome Institute"/>
            <person name="Martino E."/>
            <person name="Morin E."/>
            <person name="Grelet G."/>
            <person name="Kuo A."/>
            <person name="Kohler A."/>
            <person name="Daghino S."/>
            <person name="Barry K."/>
            <person name="Choi C."/>
            <person name="Cichocki N."/>
            <person name="Clum A."/>
            <person name="Copeland A."/>
            <person name="Hainaut M."/>
            <person name="Haridas S."/>
            <person name="Labutti K."/>
            <person name="Lindquist E."/>
            <person name="Lipzen A."/>
            <person name="Khouja H.-R."/>
            <person name="Murat C."/>
            <person name="Ohm R."/>
            <person name="Olson A."/>
            <person name="Spatafora J."/>
            <person name="Veneault-Fourrey C."/>
            <person name="Henrissat B."/>
            <person name="Grigoriev I."/>
            <person name="Martin F."/>
            <person name="Perotto S."/>
        </authorList>
    </citation>
    <scope>NUCLEOTIDE SEQUENCE [LARGE SCALE GENOMIC DNA]</scope>
    <source>
        <strain evidence="11 12">E</strain>
    </source>
</reference>
<evidence type="ECO:0000256" key="7">
    <source>
        <dbReference type="ARBA" id="ARBA00022833"/>
    </source>
</evidence>
<dbReference type="InterPro" id="IPR051628">
    <property type="entry name" value="LUBAC_E3_Ligases"/>
</dbReference>
<dbReference type="GO" id="GO:0000151">
    <property type="term" value="C:ubiquitin ligase complex"/>
    <property type="evidence" value="ECO:0007669"/>
    <property type="project" value="TreeGrafter"/>
</dbReference>
<dbReference type="Pfam" id="PF01485">
    <property type="entry name" value="IBR"/>
    <property type="match status" value="1"/>
</dbReference>
<dbReference type="GO" id="GO:0043161">
    <property type="term" value="P:proteasome-mediated ubiquitin-dependent protein catabolic process"/>
    <property type="evidence" value="ECO:0007669"/>
    <property type="project" value="TreeGrafter"/>
</dbReference>
<evidence type="ECO:0000256" key="6">
    <source>
        <dbReference type="ARBA" id="ARBA00022786"/>
    </source>
</evidence>
<organism evidence="11 12">
    <name type="scientific">Hyaloscypha bicolor E</name>
    <dbReference type="NCBI Taxonomy" id="1095630"/>
    <lineage>
        <taxon>Eukaryota</taxon>
        <taxon>Fungi</taxon>
        <taxon>Dikarya</taxon>
        <taxon>Ascomycota</taxon>
        <taxon>Pezizomycotina</taxon>
        <taxon>Leotiomycetes</taxon>
        <taxon>Helotiales</taxon>
        <taxon>Hyaloscyphaceae</taxon>
        <taxon>Hyaloscypha</taxon>
        <taxon>Hyaloscypha bicolor</taxon>
    </lineage>
</organism>
<evidence type="ECO:0000256" key="2">
    <source>
        <dbReference type="ARBA" id="ARBA00022679"/>
    </source>
</evidence>
<keyword evidence="12" id="KW-1185">Reference proteome</keyword>
<dbReference type="InterPro" id="IPR000571">
    <property type="entry name" value="Znf_CCCH"/>
</dbReference>
<dbReference type="AlphaFoldDB" id="A0A2J6TXD4"/>
<dbReference type="InterPro" id="IPR036855">
    <property type="entry name" value="Znf_CCCH_sf"/>
</dbReference>
<accession>A0A2J6TXD4</accession>
<keyword evidence="5 8" id="KW-0863">Zinc-finger</keyword>
<dbReference type="SUPFAM" id="SSF54928">
    <property type="entry name" value="RNA-binding domain, RBD"/>
    <property type="match status" value="1"/>
</dbReference>
<dbReference type="PANTHER" id="PTHR22770">
    <property type="entry name" value="UBIQUITIN CONJUGATING ENZYME 7 INTERACTING PROTEIN-RELATED"/>
    <property type="match status" value="1"/>
</dbReference>
<evidence type="ECO:0000256" key="8">
    <source>
        <dbReference type="PROSITE-ProRule" id="PRU00723"/>
    </source>
</evidence>
<proteinExistence type="predicted"/>
<dbReference type="Pfam" id="PF00642">
    <property type="entry name" value="zf-CCCH"/>
    <property type="match status" value="1"/>
</dbReference>
<dbReference type="InParanoid" id="A0A2J6TXD4"/>
<feature type="zinc finger region" description="C3H1-type" evidence="8">
    <location>
        <begin position="12"/>
        <end position="39"/>
    </location>
</feature>
<feature type="domain" description="C3H1-type" evidence="9">
    <location>
        <begin position="12"/>
        <end position="39"/>
    </location>
</feature>
<evidence type="ECO:0000256" key="4">
    <source>
        <dbReference type="ARBA" id="ARBA00022737"/>
    </source>
</evidence>
<name>A0A2J6TXD4_9HELO</name>
<keyword evidence="3 8" id="KW-0479">Metal-binding</keyword>
<dbReference type="InterPro" id="IPR002867">
    <property type="entry name" value="IBR_dom"/>
</dbReference>
<dbReference type="GO" id="GO:0004842">
    <property type="term" value="F:ubiquitin-protein transferase activity"/>
    <property type="evidence" value="ECO:0007669"/>
    <property type="project" value="TreeGrafter"/>
</dbReference>
<dbReference type="GO" id="GO:0003676">
    <property type="term" value="F:nucleic acid binding"/>
    <property type="evidence" value="ECO:0007669"/>
    <property type="project" value="InterPro"/>
</dbReference>
<dbReference type="Proteomes" id="UP000235371">
    <property type="component" value="Unassembled WGS sequence"/>
</dbReference>
<dbReference type="OrthoDB" id="10009520at2759"/>
<feature type="domain" description="RING-type" evidence="10">
    <location>
        <begin position="503"/>
        <end position="729"/>
    </location>
</feature>
<dbReference type="InterPro" id="IPR035979">
    <property type="entry name" value="RBD_domain_sf"/>
</dbReference>
<dbReference type="GO" id="GO:0097039">
    <property type="term" value="P:protein linear polyubiquitination"/>
    <property type="evidence" value="ECO:0007669"/>
    <property type="project" value="TreeGrafter"/>
</dbReference>
<dbReference type="SUPFAM" id="SSF57850">
    <property type="entry name" value="RING/U-box"/>
    <property type="match status" value="1"/>
</dbReference>
<dbReference type="SMART" id="SM00647">
    <property type="entry name" value="IBR"/>
    <property type="match status" value="2"/>
</dbReference>
<dbReference type="PROSITE" id="PS50103">
    <property type="entry name" value="ZF_C3H1"/>
    <property type="match status" value="1"/>
</dbReference>
<evidence type="ECO:0000256" key="3">
    <source>
        <dbReference type="ARBA" id="ARBA00022723"/>
    </source>
</evidence>
<dbReference type="Gene3D" id="1.20.120.1750">
    <property type="match status" value="1"/>
</dbReference>
<keyword evidence="4" id="KW-0677">Repeat</keyword>
<evidence type="ECO:0000313" key="12">
    <source>
        <dbReference type="Proteomes" id="UP000235371"/>
    </source>
</evidence>
<dbReference type="GO" id="GO:0043130">
    <property type="term" value="F:ubiquitin binding"/>
    <property type="evidence" value="ECO:0007669"/>
    <property type="project" value="TreeGrafter"/>
</dbReference>
<keyword evidence="2" id="KW-0808">Transferase</keyword>
<keyword evidence="7 8" id="KW-0862">Zinc</keyword>
<dbReference type="Gene3D" id="4.10.1000.10">
    <property type="entry name" value="Zinc finger, CCCH-type"/>
    <property type="match status" value="1"/>
</dbReference>
<sequence>MLRAAAPAFIPQRMRSPCQFFQQGACRFGNSCKYLHIVSARPGQIDQEITVSEDEELAREIVKLALTKSERAKGSQDGTTCDRKIYGAAITFGAGAEVTNIEIPSKHKYGKWVQNDSVICSWYRPAGMAFLTYNDLDLLHEAGELLLKTTTPSGCNLDCVVQRPGRNDRNNRFTLEVRNLEAECGEEWFKNILGTIYPLKIKIRAPSLGAPPDESREVVQGLLQSFGQLKSCSFHNNPARSTFCLSASFSDPKNAITAVRELNGSHHEDIGRLSVRPSISIKFNVPSRMVMVLLPELYQLQRQSSVEHRVRFILPRSKDNGGPVRTLRIEADGTDAPNLVSKVKAQLEKLLAGTDIKHDGAPLWHSFFGSTDALQYLTRLSHISQLYIHRDARKSQLRLYGGIATIREEVRKILVAKVAELKQPRQIWVLTEGEFKTAVAGGFSNIESVLDKKVTLDVASTPKKILVQGSKKDLVMAKSIFHGETLYYEDDEVSPTGPPAALPGACCACCACWTEPAPEEVLDIACGHTYCRECFLNQAASCEFPFRCATRGDEGRCSHVFCLQELRTLLDFTDFESLLDASFKTYVRTNPTLYQYCPTPDCPSIYCLPAQPSAENRNATHESASSTSFLCTACLINICAHCHAIYHDGMTCADYKDSPNLEALQTLKREMGWQDCPHCKTSIEKTEGCNHMACTVCGAHICWVCLRAFEDANTCYLHLTAVHGGIGLLDHDEIIDEFLDFDQDAALDEFGNVMEAW</sequence>
<evidence type="ECO:0000256" key="5">
    <source>
        <dbReference type="ARBA" id="ARBA00022771"/>
    </source>
</evidence>
<gene>
    <name evidence="11" type="ORF">K444DRAFT_579390</name>
</gene>
<dbReference type="SMART" id="SM00356">
    <property type="entry name" value="ZnF_C3H1"/>
    <property type="match status" value="1"/>
</dbReference>
<dbReference type="PROSITE" id="PS00028">
    <property type="entry name" value="ZINC_FINGER_C2H2_1"/>
    <property type="match status" value="1"/>
</dbReference>
<evidence type="ECO:0000313" key="11">
    <source>
        <dbReference type="EMBL" id="PMD67673.1"/>
    </source>
</evidence>
<dbReference type="PROSITE" id="PS51873">
    <property type="entry name" value="TRIAD"/>
    <property type="match status" value="1"/>
</dbReference>
<dbReference type="InterPro" id="IPR044066">
    <property type="entry name" value="TRIAD_supradom"/>
</dbReference>
<dbReference type="CDD" id="cd22585">
    <property type="entry name" value="Rcat_RBR_DEAH12-like"/>
    <property type="match status" value="1"/>
</dbReference>
<dbReference type="STRING" id="1095630.A0A2J6TXD4"/>